<geneLocation type="plasmid" evidence="3 5">
    <name>unnamed3</name>
</geneLocation>
<dbReference type="Proteomes" id="UP000501107">
    <property type="component" value="Plasmid unnamed3"/>
</dbReference>
<organism evidence="3 5">
    <name type="scientific">Bacillus thuringiensis</name>
    <dbReference type="NCBI Taxonomy" id="1428"/>
    <lineage>
        <taxon>Bacteria</taxon>
        <taxon>Bacillati</taxon>
        <taxon>Bacillota</taxon>
        <taxon>Bacilli</taxon>
        <taxon>Bacillales</taxon>
        <taxon>Bacillaceae</taxon>
        <taxon>Bacillus</taxon>
        <taxon>Bacillus cereus group</taxon>
    </lineage>
</organism>
<evidence type="ECO:0000313" key="5">
    <source>
        <dbReference type="Proteomes" id="UP000501107"/>
    </source>
</evidence>
<dbReference type="Proteomes" id="UP001181533">
    <property type="component" value="Unassembled WGS sequence"/>
</dbReference>
<dbReference type="Proteomes" id="UP000031876">
    <property type="component" value="Plasmid 2"/>
</dbReference>
<evidence type="ECO:0000313" key="2">
    <source>
        <dbReference type="EMBL" id="MDR4174571.1"/>
    </source>
</evidence>
<proteinExistence type="predicted"/>
<dbReference type="AlphaFoldDB" id="A0A0B5NNU9"/>
<dbReference type="KEGG" id="btw:BF38_5671"/>
<accession>A0A0B5NNU9</accession>
<evidence type="ECO:0000313" key="3">
    <source>
        <dbReference type="EMBL" id="QKH22870.1"/>
    </source>
</evidence>
<dbReference type="EMBL" id="VKQN01000001">
    <property type="protein sequence ID" value="MDR4174571.1"/>
    <property type="molecule type" value="Genomic_DNA"/>
</dbReference>
<sequence length="62" mass="7272">MSKGFTLICNECENKVDYKELENKRHNIEKQMSVTIHSLTECGFICFSCENKVKLNDKENQE</sequence>
<reference evidence="1 4" key="1">
    <citation type="journal article" date="2015" name="Genome Announc.">
        <title>Complete genome sequences for 35 biothreat assay-relevant bacillus species.</title>
        <authorList>
            <person name="Johnson S.L."/>
            <person name="Daligault H.E."/>
            <person name="Davenport K.W."/>
            <person name="Jaissle J."/>
            <person name="Frey K.G."/>
            <person name="Ladner J.T."/>
            <person name="Broomall S.M."/>
            <person name="Bishop-Lilly K.A."/>
            <person name="Bruce D.C."/>
            <person name="Gibbons H.S."/>
            <person name="Coyne S.R."/>
            <person name="Lo C.C."/>
            <person name="Meincke L."/>
            <person name="Munk A.C."/>
            <person name="Koroleva G.I."/>
            <person name="Rosenzweig C.N."/>
            <person name="Palacios G.F."/>
            <person name="Redden C.L."/>
            <person name="Minogue T.D."/>
            <person name="Chain P.S."/>
        </authorList>
    </citation>
    <scope>NUCLEOTIDE SEQUENCE [LARGE SCALE GENOMIC DNA]</scope>
    <source>
        <strain evidence="1 4">HD1011</strain>
        <plasmid evidence="1 4">2</plasmid>
    </source>
</reference>
<evidence type="ECO:0000313" key="4">
    <source>
        <dbReference type="Proteomes" id="UP000031876"/>
    </source>
</evidence>
<geneLocation type="plasmid" evidence="1 4">
    <name>2</name>
</geneLocation>
<dbReference type="RefSeq" id="WP_000033408.1">
    <property type="nucleotide sequence ID" value="NZ_CP009334.1"/>
</dbReference>
<name>A0A0B5NNU9_BACTU</name>
<dbReference type="EMBL" id="CP053979">
    <property type="protein sequence ID" value="QKH22870.1"/>
    <property type="molecule type" value="Genomic_DNA"/>
</dbReference>
<keyword evidence="3" id="KW-0614">Plasmid</keyword>
<evidence type="ECO:0000313" key="1">
    <source>
        <dbReference type="EMBL" id="AJG73793.1"/>
    </source>
</evidence>
<gene>
    <name evidence="1" type="ORF">BF38_5671</name>
    <name evidence="2" type="ORF">FO599_00315</name>
    <name evidence="3" type="ORF">FOC89_02505</name>
</gene>
<protein>
    <submittedName>
        <fullName evidence="3">Uncharacterized protein</fullName>
    </submittedName>
</protein>
<dbReference type="EMBL" id="CP009334">
    <property type="protein sequence ID" value="AJG73793.1"/>
    <property type="molecule type" value="Genomic_DNA"/>
</dbReference>
<reference evidence="2" key="2">
    <citation type="submission" date="2019-07" db="EMBL/GenBank/DDBJ databases">
        <title>Phylogenomic Reclassification of ATCC Bacillus Strains and Various Taxa within the Genus Bacillus.</title>
        <authorList>
            <person name="Riojas M.A."/>
            <person name="Frank A.M."/>
            <person name="Fenn S.L."/>
            <person name="King S.P."/>
            <person name="Brower S.M."/>
            <person name="Hazbon M.H."/>
        </authorList>
    </citation>
    <scope>NUCLEOTIDE SEQUENCE</scope>
    <source>
        <strain evidence="2">ATCC 35646</strain>
    </source>
</reference>
<reference evidence="3 5" key="3">
    <citation type="submission" date="2020-05" db="EMBL/GenBank/DDBJ databases">
        <title>FDA dAtabase for Regulatory Grade micrObial Sequences (FDA-ARGOS): Supporting development and validation of Infectious Disease Dx tests.</title>
        <authorList>
            <person name="Nelson B."/>
            <person name="Plummer A."/>
            <person name="Tallon L."/>
            <person name="Sadzewicz L."/>
            <person name="Zhao X."/>
            <person name="Vavikolanu K."/>
            <person name="Mehta A."/>
            <person name="Aluvathingal J."/>
            <person name="Nadendla S."/>
            <person name="Myers T."/>
            <person name="Yan Y."/>
            <person name="Sichtig H."/>
        </authorList>
    </citation>
    <scope>NUCLEOTIDE SEQUENCE [LARGE SCALE GENOMIC DNA]</scope>
    <source>
        <strain evidence="3 5">FDAARGOS_795</strain>
        <plasmid evidence="3 5">unnamed3</plasmid>
    </source>
</reference>